<sequence>MTQRAPQQTKAPIVRRRYLPSLGSFATFEVAAKHLSFTLASQELNVTQAAISQQIRALEKALGAQLFLRKHNALDLTQEGQTLLRAVTMGLDALAQAAEQIGQAADDRTITCAGTNAAITYWFRPLTQRFCLSHPDTRFVLLASDENETLSNLEEVDLALVCGRDRRSLGEDVTPLFPESVEPVCSPDYLSQVGPIAASDQWAHMDLLELHRMHWTSEAISWHPIGWEDWLRDKAPGVEMPVPTLTTNNFATLMEAALDGAGVMLGWRHLVQDALDSGKLVRMSGGALDSGRMYHLKRNRARRTTPRIDAFAALLSEQGLGSQEG</sequence>
<evidence type="ECO:0000313" key="6">
    <source>
        <dbReference type="EMBL" id="SCM66557.1"/>
    </source>
</evidence>
<dbReference type="SUPFAM" id="SSF53850">
    <property type="entry name" value="Periplasmic binding protein-like II"/>
    <property type="match status" value="1"/>
</dbReference>
<dbReference type="InterPro" id="IPR036388">
    <property type="entry name" value="WH-like_DNA-bd_sf"/>
</dbReference>
<dbReference type="PROSITE" id="PS50931">
    <property type="entry name" value="HTH_LYSR"/>
    <property type="match status" value="1"/>
</dbReference>
<dbReference type="GO" id="GO:0043565">
    <property type="term" value="F:sequence-specific DNA binding"/>
    <property type="evidence" value="ECO:0007669"/>
    <property type="project" value="TreeGrafter"/>
</dbReference>
<keyword evidence="3" id="KW-0238">DNA-binding</keyword>
<evidence type="ECO:0000259" key="5">
    <source>
        <dbReference type="PROSITE" id="PS50931"/>
    </source>
</evidence>
<evidence type="ECO:0000256" key="3">
    <source>
        <dbReference type="ARBA" id="ARBA00023125"/>
    </source>
</evidence>
<dbReference type="InterPro" id="IPR000847">
    <property type="entry name" value="LysR_HTH_N"/>
</dbReference>
<dbReference type="PRINTS" id="PR00039">
    <property type="entry name" value="HTHLYSR"/>
</dbReference>
<evidence type="ECO:0000256" key="4">
    <source>
        <dbReference type="ARBA" id="ARBA00023163"/>
    </source>
</evidence>
<name>A0A1M4MXS0_9RHOB</name>
<dbReference type="RefSeq" id="WP_083595584.1">
    <property type="nucleotide sequence ID" value="NZ_FMJB01000028.1"/>
</dbReference>
<dbReference type="PANTHER" id="PTHR30537">
    <property type="entry name" value="HTH-TYPE TRANSCRIPTIONAL REGULATOR"/>
    <property type="match status" value="1"/>
</dbReference>
<gene>
    <name evidence="6" type="ORF">KARMA_0735</name>
</gene>
<evidence type="ECO:0000256" key="2">
    <source>
        <dbReference type="ARBA" id="ARBA00023015"/>
    </source>
</evidence>
<dbReference type="Proteomes" id="UP000184085">
    <property type="component" value="Unassembled WGS sequence"/>
</dbReference>
<evidence type="ECO:0000313" key="7">
    <source>
        <dbReference type="Proteomes" id="UP000184085"/>
    </source>
</evidence>
<reference evidence="7" key="1">
    <citation type="submission" date="2016-09" db="EMBL/GenBank/DDBJ databases">
        <authorList>
            <person name="Wibberg D."/>
        </authorList>
    </citation>
    <scope>NUCLEOTIDE SEQUENCE [LARGE SCALE GENOMIC DNA]</scope>
</reference>
<dbReference type="Pfam" id="PF03466">
    <property type="entry name" value="LysR_substrate"/>
    <property type="match status" value="1"/>
</dbReference>
<dbReference type="GO" id="GO:0003700">
    <property type="term" value="F:DNA-binding transcription factor activity"/>
    <property type="evidence" value="ECO:0007669"/>
    <property type="project" value="InterPro"/>
</dbReference>
<accession>A0A1M4MXS0</accession>
<protein>
    <submittedName>
        <fullName evidence="6">LysR family transcriptional regulator</fullName>
    </submittedName>
</protein>
<dbReference type="GO" id="GO:0006351">
    <property type="term" value="P:DNA-templated transcription"/>
    <property type="evidence" value="ECO:0007669"/>
    <property type="project" value="TreeGrafter"/>
</dbReference>
<dbReference type="Gene3D" id="1.10.10.10">
    <property type="entry name" value="Winged helix-like DNA-binding domain superfamily/Winged helix DNA-binding domain"/>
    <property type="match status" value="1"/>
</dbReference>
<dbReference type="Gene3D" id="3.40.190.10">
    <property type="entry name" value="Periplasmic binding protein-like II"/>
    <property type="match status" value="2"/>
</dbReference>
<dbReference type="AlphaFoldDB" id="A0A1M4MXS0"/>
<dbReference type="InterPro" id="IPR058163">
    <property type="entry name" value="LysR-type_TF_proteobact-type"/>
</dbReference>
<comment type="similarity">
    <text evidence="1">Belongs to the LysR transcriptional regulatory family.</text>
</comment>
<dbReference type="Pfam" id="PF00126">
    <property type="entry name" value="HTH_1"/>
    <property type="match status" value="1"/>
</dbReference>
<evidence type="ECO:0000256" key="1">
    <source>
        <dbReference type="ARBA" id="ARBA00009437"/>
    </source>
</evidence>
<keyword evidence="4" id="KW-0804">Transcription</keyword>
<dbReference type="EMBL" id="FMJB01000028">
    <property type="protein sequence ID" value="SCM66557.1"/>
    <property type="molecule type" value="Genomic_DNA"/>
</dbReference>
<organism evidence="6 7">
    <name type="scientific">Donghicola eburneus</name>
    <dbReference type="NCBI Taxonomy" id="393278"/>
    <lineage>
        <taxon>Bacteria</taxon>
        <taxon>Pseudomonadati</taxon>
        <taxon>Pseudomonadota</taxon>
        <taxon>Alphaproteobacteria</taxon>
        <taxon>Rhodobacterales</taxon>
        <taxon>Roseobacteraceae</taxon>
        <taxon>Donghicola</taxon>
    </lineage>
</organism>
<keyword evidence="7" id="KW-1185">Reference proteome</keyword>
<dbReference type="PANTHER" id="PTHR30537:SF74">
    <property type="entry name" value="HTH-TYPE TRANSCRIPTIONAL REGULATOR TRPI"/>
    <property type="match status" value="1"/>
</dbReference>
<dbReference type="SUPFAM" id="SSF46785">
    <property type="entry name" value="Winged helix' DNA-binding domain"/>
    <property type="match status" value="1"/>
</dbReference>
<feature type="domain" description="HTH lysR-type" evidence="5">
    <location>
        <begin position="20"/>
        <end position="77"/>
    </location>
</feature>
<proteinExistence type="inferred from homology"/>
<keyword evidence="2" id="KW-0805">Transcription regulation</keyword>
<dbReference type="InterPro" id="IPR005119">
    <property type="entry name" value="LysR_subst-bd"/>
</dbReference>
<dbReference type="InterPro" id="IPR036390">
    <property type="entry name" value="WH_DNA-bd_sf"/>
</dbReference>